<comment type="caution">
    <text evidence="12">The sequence shown here is derived from an EMBL/GenBank/DDBJ whole genome shotgun (WGS) entry which is preliminary data.</text>
</comment>
<keyword evidence="9 11" id="KW-0472">Membrane</keyword>
<keyword evidence="3" id="KW-0813">Transport</keyword>
<keyword evidence="8" id="KW-0406">Ion transport</keyword>
<evidence type="ECO:0000256" key="7">
    <source>
        <dbReference type="ARBA" id="ARBA00022989"/>
    </source>
</evidence>
<dbReference type="AlphaFoldDB" id="A0A210PQM8"/>
<sequence length="523" mass="59716">MDSFCGKLLTSLLILPFTAGNYRRRLKGSWYYDCMISSRVLFLIVLAIMIVFTASKNVQTHTEIRLGFVLILLSLLMIFAVIGFSILGCLVHKHGYQYIVAARRNASTPKLQVLFLWMFGLGSVFYCAFFVGKQIECSENTTSGYLWYILLYFNVILILCLISQMVALTYFSPYELTQTHLVDFTMSMLLVANVCMYVYGTLMGDTSLYIIYIYPDSDLANCLEQNSTISLLLEKAKPILKPNFTEFCLMSCTILLEIWSPTRVQVPNEETPYVAISDIQDSERSPLLPNVTEIEHRPFRNRGRRTACQMITLVFSIPTGLGFIVCYIVMAMGLGNMENMRYVSEIYEQAVKVIAVLAIFIGFFCLVQYCTPDSSSKGLKSREYVYLLSAFGLFMSHISKGIGGDVSSERYSYLLLITSVIGIFEDYLQVVFLLYANRCKKSDPQSNIDLLESVLIILMISNFIFWLNDTFLLSEFPITRILEHDDIPPETLSIVYNVLLPMSVFFRFFSFLEYYATFGKFNA</sequence>
<feature type="transmembrane region" description="Helical" evidence="11">
    <location>
        <begin position="66"/>
        <end position="91"/>
    </location>
</feature>
<keyword evidence="10" id="KW-0407">Ion channel</keyword>
<evidence type="ECO:0000313" key="12">
    <source>
        <dbReference type="EMBL" id="OWF38809.1"/>
    </source>
</evidence>
<evidence type="ECO:0000256" key="8">
    <source>
        <dbReference type="ARBA" id="ARBA00023065"/>
    </source>
</evidence>
<feature type="transmembrane region" description="Helical" evidence="11">
    <location>
        <begin position="383"/>
        <end position="399"/>
    </location>
</feature>
<evidence type="ECO:0000256" key="10">
    <source>
        <dbReference type="ARBA" id="ARBA00023303"/>
    </source>
</evidence>
<comment type="subcellular location">
    <subcellularLocation>
        <location evidence="1">Cell membrane</location>
        <topology evidence="1">Multi-pass membrane protein</topology>
    </subcellularLocation>
</comment>
<evidence type="ECO:0000256" key="11">
    <source>
        <dbReference type="SAM" id="Phobius"/>
    </source>
</evidence>
<feature type="transmembrane region" description="Helical" evidence="11">
    <location>
        <begin position="144"/>
        <end position="172"/>
    </location>
</feature>
<dbReference type="STRING" id="6573.A0A210PQM8"/>
<evidence type="ECO:0000256" key="2">
    <source>
        <dbReference type="ARBA" id="ARBA00006513"/>
    </source>
</evidence>
<feature type="transmembrane region" description="Helical" evidence="11">
    <location>
        <begin position="448"/>
        <end position="467"/>
    </location>
</feature>
<feature type="transmembrane region" description="Helical" evidence="11">
    <location>
        <begin position="411"/>
        <end position="436"/>
    </location>
</feature>
<dbReference type="PANTHER" id="PTHR21522:SF68">
    <property type="entry name" value="G-PROTEIN COUPLED RECEPTORS FAMILY 3 PROFILE DOMAIN-CONTAINING PROTEIN"/>
    <property type="match status" value="1"/>
</dbReference>
<feature type="transmembrane region" description="Helical" evidence="11">
    <location>
        <begin position="350"/>
        <end position="371"/>
    </location>
</feature>
<dbReference type="PANTHER" id="PTHR21522">
    <property type="entry name" value="PROTON CHANNEL OTOP"/>
    <property type="match status" value="1"/>
</dbReference>
<feature type="transmembrane region" description="Helical" evidence="11">
    <location>
        <begin position="310"/>
        <end position="330"/>
    </location>
</feature>
<dbReference type="GO" id="GO:0015252">
    <property type="term" value="F:proton channel activity"/>
    <property type="evidence" value="ECO:0007669"/>
    <property type="project" value="InterPro"/>
</dbReference>
<organism evidence="12 13">
    <name type="scientific">Mizuhopecten yessoensis</name>
    <name type="common">Japanese scallop</name>
    <name type="synonym">Patinopecten yessoensis</name>
    <dbReference type="NCBI Taxonomy" id="6573"/>
    <lineage>
        <taxon>Eukaryota</taxon>
        <taxon>Metazoa</taxon>
        <taxon>Spiralia</taxon>
        <taxon>Lophotrochozoa</taxon>
        <taxon>Mollusca</taxon>
        <taxon>Bivalvia</taxon>
        <taxon>Autobranchia</taxon>
        <taxon>Pteriomorphia</taxon>
        <taxon>Pectinida</taxon>
        <taxon>Pectinoidea</taxon>
        <taxon>Pectinidae</taxon>
        <taxon>Mizuhopecten</taxon>
    </lineage>
</organism>
<name>A0A210PQM8_MIZYE</name>
<keyword evidence="4" id="KW-1003">Cell membrane</keyword>
<feature type="transmembrane region" description="Helical" evidence="11">
    <location>
        <begin position="184"/>
        <end position="202"/>
    </location>
</feature>
<keyword evidence="7 11" id="KW-1133">Transmembrane helix</keyword>
<dbReference type="InterPro" id="IPR004878">
    <property type="entry name" value="Otopetrin"/>
</dbReference>
<evidence type="ECO:0000313" key="13">
    <source>
        <dbReference type="Proteomes" id="UP000242188"/>
    </source>
</evidence>
<feature type="transmembrane region" description="Helical" evidence="11">
    <location>
        <begin position="29"/>
        <end position="54"/>
    </location>
</feature>
<keyword evidence="5 11" id="KW-0812">Transmembrane</keyword>
<protein>
    <recommendedName>
        <fullName evidence="14">Otopetrin-2</fullName>
    </recommendedName>
</protein>
<evidence type="ECO:0000256" key="3">
    <source>
        <dbReference type="ARBA" id="ARBA00022448"/>
    </source>
</evidence>
<dbReference type="OrthoDB" id="6429739at2759"/>
<feature type="transmembrane region" description="Helical" evidence="11">
    <location>
        <begin position="111"/>
        <end position="132"/>
    </location>
</feature>
<dbReference type="GO" id="GO:0005886">
    <property type="term" value="C:plasma membrane"/>
    <property type="evidence" value="ECO:0007669"/>
    <property type="project" value="UniProtKB-SubCell"/>
</dbReference>
<keyword evidence="13" id="KW-1185">Reference proteome</keyword>
<evidence type="ECO:0000256" key="6">
    <source>
        <dbReference type="ARBA" id="ARBA00022781"/>
    </source>
</evidence>
<accession>A0A210PQM8</accession>
<evidence type="ECO:0000256" key="5">
    <source>
        <dbReference type="ARBA" id="ARBA00022692"/>
    </source>
</evidence>
<evidence type="ECO:0000256" key="9">
    <source>
        <dbReference type="ARBA" id="ARBA00023136"/>
    </source>
</evidence>
<reference evidence="12 13" key="1">
    <citation type="journal article" date="2017" name="Nat. Ecol. Evol.">
        <title>Scallop genome provides insights into evolution of bilaterian karyotype and development.</title>
        <authorList>
            <person name="Wang S."/>
            <person name="Zhang J."/>
            <person name="Jiao W."/>
            <person name="Li J."/>
            <person name="Xun X."/>
            <person name="Sun Y."/>
            <person name="Guo X."/>
            <person name="Huan P."/>
            <person name="Dong B."/>
            <person name="Zhang L."/>
            <person name="Hu X."/>
            <person name="Sun X."/>
            <person name="Wang J."/>
            <person name="Zhao C."/>
            <person name="Wang Y."/>
            <person name="Wang D."/>
            <person name="Huang X."/>
            <person name="Wang R."/>
            <person name="Lv J."/>
            <person name="Li Y."/>
            <person name="Zhang Z."/>
            <person name="Liu B."/>
            <person name="Lu W."/>
            <person name="Hui Y."/>
            <person name="Liang J."/>
            <person name="Zhou Z."/>
            <person name="Hou R."/>
            <person name="Li X."/>
            <person name="Liu Y."/>
            <person name="Li H."/>
            <person name="Ning X."/>
            <person name="Lin Y."/>
            <person name="Zhao L."/>
            <person name="Xing Q."/>
            <person name="Dou J."/>
            <person name="Li Y."/>
            <person name="Mao J."/>
            <person name="Guo H."/>
            <person name="Dou H."/>
            <person name="Li T."/>
            <person name="Mu C."/>
            <person name="Jiang W."/>
            <person name="Fu Q."/>
            <person name="Fu X."/>
            <person name="Miao Y."/>
            <person name="Liu J."/>
            <person name="Yu Q."/>
            <person name="Li R."/>
            <person name="Liao H."/>
            <person name="Li X."/>
            <person name="Kong Y."/>
            <person name="Jiang Z."/>
            <person name="Chourrout D."/>
            <person name="Li R."/>
            <person name="Bao Z."/>
        </authorList>
    </citation>
    <scope>NUCLEOTIDE SEQUENCE [LARGE SCALE GENOMIC DNA]</scope>
    <source>
        <strain evidence="12 13">PY_sf001</strain>
    </source>
</reference>
<evidence type="ECO:0000256" key="4">
    <source>
        <dbReference type="ARBA" id="ARBA00022475"/>
    </source>
</evidence>
<feature type="transmembrane region" description="Helical" evidence="11">
    <location>
        <begin position="494"/>
        <end position="516"/>
    </location>
</feature>
<dbReference type="Proteomes" id="UP000242188">
    <property type="component" value="Unassembled WGS sequence"/>
</dbReference>
<dbReference type="Pfam" id="PF03189">
    <property type="entry name" value="Otopetrin"/>
    <property type="match status" value="1"/>
</dbReference>
<evidence type="ECO:0000256" key="1">
    <source>
        <dbReference type="ARBA" id="ARBA00004651"/>
    </source>
</evidence>
<keyword evidence="6" id="KW-0375">Hydrogen ion transport</keyword>
<dbReference type="EMBL" id="NEDP02005554">
    <property type="protein sequence ID" value="OWF38809.1"/>
    <property type="molecule type" value="Genomic_DNA"/>
</dbReference>
<evidence type="ECO:0008006" key="14">
    <source>
        <dbReference type="Google" id="ProtNLM"/>
    </source>
</evidence>
<proteinExistence type="inferred from homology"/>
<comment type="similarity">
    <text evidence="2">Belongs to the otopetrin family.</text>
</comment>
<gene>
    <name evidence="12" type="ORF">KP79_PYT16693</name>
</gene>